<dbReference type="PROSITE" id="PS51444">
    <property type="entry name" value="FH2"/>
    <property type="match status" value="1"/>
</dbReference>
<feature type="region of interest" description="Disordered" evidence="1">
    <location>
        <begin position="340"/>
        <end position="435"/>
    </location>
</feature>
<dbReference type="InterPro" id="IPR015425">
    <property type="entry name" value="FH2_Formin"/>
</dbReference>
<dbReference type="PANTHER" id="PTHR45725:SF1">
    <property type="entry name" value="DISHEVELLED ASSOCIATED ACTIVATOR OF MORPHOGENESIS, ISOFORM D"/>
    <property type="match status" value="1"/>
</dbReference>
<dbReference type="SUPFAM" id="SSF101447">
    <property type="entry name" value="Formin homology 2 domain (FH2 domain)"/>
    <property type="match status" value="1"/>
</dbReference>
<feature type="compositionally biased region" description="Basic and acidic residues" evidence="1">
    <location>
        <begin position="419"/>
        <end position="429"/>
    </location>
</feature>
<dbReference type="Pfam" id="PF02181">
    <property type="entry name" value="FH2"/>
    <property type="match status" value="1"/>
</dbReference>
<keyword evidence="4" id="KW-1185">Reference proteome</keyword>
<dbReference type="Gene3D" id="1.20.58.2220">
    <property type="entry name" value="Formin, FH2 domain"/>
    <property type="match status" value="1"/>
</dbReference>
<evidence type="ECO:0000256" key="1">
    <source>
        <dbReference type="SAM" id="MobiDB-lite"/>
    </source>
</evidence>
<evidence type="ECO:0000313" key="3">
    <source>
        <dbReference type="EMBL" id="KAG6373818.1"/>
    </source>
</evidence>
<gene>
    <name evidence="3" type="ORF">JVT61DRAFT_5963</name>
</gene>
<feature type="compositionally biased region" description="Basic and acidic residues" evidence="1">
    <location>
        <begin position="373"/>
        <end position="398"/>
    </location>
</feature>
<evidence type="ECO:0000259" key="2">
    <source>
        <dbReference type="PROSITE" id="PS51444"/>
    </source>
</evidence>
<proteinExistence type="predicted"/>
<organism evidence="3 4">
    <name type="scientific">Boletus reticuloceps</name>
    <dbReference type="NCBI Taxonomy" id="495285"/>
    <lineage>
        <taxon>Eukaryota</taxon>
        <taxon>Fungi</taxon>
        <taxon>Dikarya</taxon>
        <taxon>Basidiomycota</taxon>
        <taxon>Agaricomycotina</taxon>
        <taxon>Agaricomycetes</taxon>
        <taxon>Agaricomycetidae</taxon>
        <taxon>Boletales</taxon>
        <taxon>Boletineae</taxon>
        <taxon>Boletaceae</taxon>
        <taxon>Boletoideae</taxon>
        <taxon>Boletus</taxon>
    </lineage>
</organism>
<dbReference type="InterPro" id="IPR051425">
    <property type="entry name" value="Formin_Homology"/>
</dbReference>
<evidence type="ECO:0000313" key="4">
    <source>
        <dbReference type="Proteomes" id="UP000683000"/>
    </source>
</evidence>
<dbReference type="OrthoDB" id="1668162at2759"/>
<sequence>MDDLADTFTIDATPQTPSRMTSSIGKQNVTTLLETTRANNMAIMLSRFKIEYSAVRQALLDLDDFVLSIDNLKAISKQLPTADEVTRIKDFGDVTKLAKADQFIYEIMSIPRLSQRMDCMIFRRRFELDLEEIRPDLKTVRDACLELRYSQLFKRTLQAILAVGNRLNGSTFRGSAQGFRLEALLKIKETKTARVTPDCPTLLHYIARVLLRAEPKLTLFIKELPNLEPAARISFQSVSQAVQSAITSRAKVEAEIQLMKQLRDPSANDQFVTVMQHFIVQVSDSVEALKKLTASVENDLRSVFSYYGESFDSPDSLKPEEFFGMICSFSSSLQKAAIDVASRTPTPQPPSADKQKTIEGSQSTVEDPLAPPPKHERQRTFGRGDLDEALRTLKEGHIRRQRSTSPSSSVRVPMSKVFVDGRQDRRTESRAATPS</sequence>
<comment type="caution">
    <text evidence="3">The sequence shown here is derived from an EMBL/GenBank/DDBJ whole genome shotgun (WGS) entry which is preliminary data.</text>
</comment>
<dbReference type="SMART" id="SM00498">
    <property type="entry name" value="FH2"/>
    <property type="match status" value="1"/>
</dbReference>
<name>A0A8I3A8B4_9AGAM</name>
<dbReference type="AlphaFoldDB" id="A0A8I3A8B4"/>
<feature type="compositionally biased region" description="Low complexity" evidence="1">
    <location>
        <begin position="403"/>
        <end position="415"/>
    </location>
</feature>
<reference evidence="3" key="1">
    <citation type="submission" date="2021-03" db="EMBL/GenBank/DDBJ databases">
        <title>Evolutionary innovations through gain and loss of genes in the ectomycorrhizal Boletales.</title>
        <authorList>
            <person name="Wu G."/>
            <person name="Miyauchi S."/>
            <person name="Morin E."/>
            <person name="Yang Z.-L."/>
            <person name="Xu J."/>
            <person name="Martin F.M."/>
        </authorList>
    </citation>
    <scope>NUCLEOTIDE SEQUENCE</scope>
    <source>
        <strain evidence="3">BR01</strain>
    </source>
</reference>
<protein>
    <recommendedName>
        <fullName evidence="2">FH2 domain-containing protein</fullName>
    </recommendedName>
</protein>
<feature type="domain" description="FH2" evidence="2">
    <location>
        <begin position="1"/>
        <end position="359"/>
    </location>
</feature>
<accession>A0A8I3A8B4</accession>
<dbReference type="PANTHER" id="PTHR45725">
    <property type="entry name" value="FORMIN HOMOLOGY 2 FAMILY MEMBER"/>
    <property type="match status" value="1"/>
</dbReference>
<dbReference type="InterPro" id="IPR042201">
    <property type="entry name" value="FH2_Formin_sf"/>
</dbReference>
<dbReference type="EMBL" id="JAGFBS010000020">
    <property type="protein sequence ID" value="KAG6373818.1"/>
    <property type="molecule type" value="Genomic_DNA"/>
</dbReference>
<dbReference type="Proteomes" id="UP000683000">
    <property type="component" value="Unassembled WGS sequence"/>
</dbReference>